<comment type="caution">
    <text evidence="1">The sequence shown here is derived from an EMBL/GenBank/DDBJ whole genome shotgun (WGS) entry which is preliminary data.</text>
</comment>
<accession>A0ABW2YHV4</accession>
<evidence type="ECO:0000313" key="1">
    <source>
        <dbReference type="EMBL" id="MFD0727332.1"/>
    </source>
</evidence>
<dbReference type="EMBL" id="JBHTIF010000005">
    <property type="protein sequence ID" value="MFD0727332.1"/>
    <property type="molecule type" value="Genomic_DNA"/>
</dbReference>
<evidence type="ECO:0000313" key="2">
    <source>
        <dbReference type="Proteomes" id="UP001597110"/>
    </source>
</evidence>
<reference evidence="2" key="1">
    <citation type="journal article" date="2019" name="Int. J. Syst. Evol. Microbiol.">
        <title>The Global Catalogue of Microorganisms (GCM) 10K type strain sequencing project: providing services to taxonomists for standard genome sequencing and annotation.</title>
        <authorList>
            <consortium name="The Broad Institute Genomics Platform"/>
            <consortium name="The Broad Institute Genome Sequencing Center for Infectious Disease"/>
            <person name="Wu L."/>
            <person name="Ma J."/>
        </authorList>
    </citation>
    <scope>NUCLEOTIDE SEQUENCE [LARGE SCALE GENOMIC DNA]</scope>
    <source>
        <strain evidence="2">CCUG 55585</strain>
    </source>
</reference>
<gene>
    <name evidence="1" type="ORF">ACFQ0E_17185</name>
</gene>
<sequence>MGHHDPSLKGAHDRSSLHRDELQRSDICGCFYCCGEFEPRDIHEWVDECDKGVGQTALCPRCGVDSVIGSASGYPITQDFLARMRAYWFSGA</sequence>
<protein>
    <submittedName>
        <fullName evidence="1">Cytoplasmic protein</fullName>
    </submittedName>
</protein>
<organism evidence="1 2">
    <name type="scientific">Lysobacter brunescens</name>
    <dbReference type="NCBI Taxonomy" id="262323"/>
    <lineage>
        <taxon>Bacteria</taxon>
        <taxon>Pseudomonadati</taxon>
        <taxon>Pseudomonadota</taxon>
        <taxon>Gammaproteobacteria</taxon>
        <taxon>Lysobacterales</taxon>
        <taxon>Lysobacteraceae</taxon>
        <taxon>Lysobacter</taxon>
    </lineage>
</organism>
<dbReference type="Proteomes" id="UP001597110">
    <property type="component" value="Unassembled WGS sequence"/>
</dbReference>
<name>A0ABW2YHV4_9GAMM</name>
<proteinExistence type="predicted"/>
<keyword evidence="2" id="KW-1185">Reference proteome</keyword>
<dbReference type="RefSeq" id="WP_386825940.1">
    <property type="nucleotide sequence ID" value="NZ_JBHTIF010000005.1"/>
</dbReference>